<accession>A0ACC2EMP2</accession>
<organism evidence="1 2">
    <name type="scientific">Diphasiastrum complanatum</name>
    <name type="common">Issler's clubmoss</name>
    <name type="synonym">Lycopodium complanatum</name>
    <dbReference type="NCBI Taxonomy" id="34168"/>
    <lineage>
        <taxon>Eukaryota</taxon>
        <taxon>Viridiplantae</taxon>
        <taxon>Streptophyta</taxon>
        <taxon>Embryophyta</taxon>
        <taxon>Tracheophyta</taxon>
        <taxon>Lycopodiopsida</taxon>
        <taxon>Lycopodiales</taxon>
        <taxon>Lycopodiaceae</taxon>
        <taxon>Lycopodioideae</taxon>
        <taxon>Diphasiastrum</taxon>
    </lineage>
</organism>
<sequence>MGSTFVHPSPLAERARILDTYAEPDVEAGEPSTDAAETRSTGAPTVTPATATAPTFATPPASRTALASATATATATPSGSTASTSAPAAMPPPLEPHRPSASSQPSTSQATRQTTIMGSLREGQHRKATRTIAQMFFDLNLHFIMATSRILREAVSKIAVYGPSYTPPQPTCFAALCSRDGLPRSERD</sequence>
<dbReference type="Proteomes" id="UP001162992">
    <property type="component" value="Chromosome 1"/>
</dbReference>
<protein>
    <submittedName>
        <fullName evidence="1">Uncharacterized protein</fullName>
    </submittedName>
</protein>
<evidence type="ECO:0000313" key="2">
    <source>
        <dbReference type="Proteomes" id="UP001162992"/>
    </source>
</evidence>
<proteinExistence type="predicted"/>
<dbReference type="EMBL" id="CM055092">
    <property type="protein sequence ID" value="KAJ7567716.1"/>
    <property type="molecule type" value="Genomic_DNA"/>
</dbReference>
<gene>
    <name evidence="1" type="ORF">O6H91_01G003300</name>
</gene>
<evidence type="ECO:0000313" key="1">
    <source>
        <dbReference type="EMBL" id="KAJ7567716.1"/>
    </source>
</evidence>
<keyword evidence="2" id="KW-1185">Reference proteome</keyword>
<comment type="caution">
    <text evidence="1">The sequence shown here is derived from an EMBL/GenBank/DDBJ whole genome shotgun (WGS) entry which is preliminary data.</text>
</comment>
<reference evidence="2" key="1">
    <citation type="journal article" date="2024" name="Proc. Natl. Acad. Sci. U.S.A.">
        <title>Extraordinary preservation of gene collinearity over three hundred million years revealed in homosporous lycophytes.</title>
        <authorList>
            <person name="Li C."/>
            <person name="Wickell D."/>
            <person name="Kuo L.Y."/>
            <person name="Chen X."/>
            <person name="Nie B."/>
            <person name="Liao X."/>
            <person name="Peng D."/>
            <person name="Ji J."/>
            <person name="Jenkins J."/>
            <person name="Williams M."/>
            <person name="Shu S."/>
            <person name="Plott C."/>
            <person name="Barry K."/>
            <person name="Rajasekar S."/>
            <person name="Grimwood J."/>
            <person name="Han X."/>
            <person name="Sun S."/>
            <person name="Hou Z."/>
            <person name="He W."/>
            <person name="Dai G."/>
            <person name="Sun C."/>
            <person name="Schmutz J."/>
            <person name="Leebens-Mack J.H."/>
            <person name="Li F.W."/>
            <person name="Wang L."/>
        </authorList>
    </citation>
    <scope>NUCLEOTIDE SEQUENCE [LARGE SCALE GENOMIC DNA]</scope>
    <source>
        <strain evidence="2">cv. PW_Plant_1</strain>
    </source>
</reference>
<name>A0ACC2EMP2_DIPCM</name>